<dbReference type="PANTHER" id="PTHR33231:SF1">
    <property type="entry name" value="30S RIBOSOMAL PROTEIN"/>
    <property type="match status" value="1"/>
</dbReference>
<accession>A0A3N2E3F0</accession>
<dbReference type="GO" id="GO:0043024">
    <property type="term" value="F:ribosomal small subunit binding"/>
    <property type="evidence" value="ECO:0007669"/>
    <property type="project" value="TreeGrafter"/>
</dbReference>
<comment type="similarity">
    <text evidence="2">Belongs to the HPF/YfiA ribosome-associated protein family. Short HPF subfamily.</text>
</comment>
<comment type="caution">
    <text evidence="6">The sequence shown here is derived from an EMBL/GenBank/DDBJ whole genome shotgun (WGS) entry which is preliminary data.</text>
</comment>
<dbReference type="NCBIfam" id="TIGR00741">
    <property type="entry name" value="yfiA"/>
    <property type="match status" value="1"/>
</dbReference>
<dbReference type="GO" id="GO:0022627">
    <property type="term" value="C:cytosolic small ribosomal subunit"/>
    <property type="evidence" value="ECO:0007669"/>
    <property type="project" value="TreeGrafter"/>
</dbReference>
<evidence type="ECO:0000256" key="3">
    <source>
        <dbReference type="ARBA" id="ARBA00038695"/>
    </source>
</evidence>
<evidence type="ECO:0000256" key="2">
    <source>
        <dbReference type="ARBA" id="ARBA00038434"/>
    </source>
</evidence>
<name>A0A3N2E3F0_9GAMM</name>
<evidence type="ECO:0000313" key="6">
    <source>
        <dbReference type="EMBL" id="ROS06115.1"/>
    </source>
</evidence>
<organism evidence="6 7">
    <name type="scientific">Sinobacterium caligoides</name>
    <dbReference type="NCBI Taxonomy" id="933926"/>
    <lineage>
        <taxon>Bacteria</taxon>
        <taxon>Pseudomonadati</taxon>
        <taxon>Pseudomonadota</taxon>
        <taxon>Gammaproteobacteria</taxon>
        <taxon>Cellvibrionales</taxon>
        <taxon>Spongiibacteraceae</taxon>
        <taxon>Sinobacterium</taxon>
    </lineage>
</organism>
<evidence type="ECO:0000313" key="7">
    <source>
        <dbReference type="Proteomes" id="UP000275394"/>
    </source>
</evidence>
<dbReference type="RefSeq" id="WP_123710510.1">
    <property type="nucleotide sequence ID" value="NZ_RKHR01000001.1"/>
</dbReference>
<reference evidence="6 7" key="1">
    <citation type="submission" date="2018-11" db="EMBL/GenBank/DDBJ databases">
        <title>Genomic Encyclopedia of Type Strains, Phase IV (KMG-IV): sequencing the most valuable type-strain genomes for metagenomic binning, comparative biology and taxonomic classification.</title>
        <authorList>
            <person name="Goeker M."/>
        </authorList>
    </citation>
    <scope>NUCLEOTIDE SEQUENCE [LARGE SCALE GENOMIC DNA]</scope>
    <source>
        <strain evidence="6 7">DSM 100316</strain>
    </source>
</reference>
<evidence type="ECO:0000256" key="4">
    <source>
        <dbReference type="ARBA" id="ARBA00041148"/>
    </source>
</evidence>
<sequence>MQINISGHHLEVTNALHDYVVGKFDRLDRHSDLITSSSVTLSIEKTRHKADASLHVTGSSLVASSESGNMYAAIDLLADKLDRQLLKYKEKSTSNNHGLR</sequence>
<protein>
    <recommendedName>
        <fullName evidence="4">Ribosome hibernation promoting factor</fullName>
    </recommendedName>
    <alternativeName>
        <fullName evidence="5">Hibernation factor HPF</fullName>
    </alternativeName>
</protein>
<dbReference type="EMBL" id="RKHR01000001">
    <property type="protein sequence ID" value="ROS06115.1"/>
    <property type="molecule type" value="Genomic_DNA"/>
</dbReference>
<comment type="subunit">
    <text evidence="3">Associates exclusively with 100S ribosomes, which are dimers of 70S ribosomes.</text>
</comment>
<dbReference type="Gene3D" id="3.30.160.100">
    <property type="entry name" value="Ribosome hibernation promotion factor-like"/>
    <property type="match status" value="1"/>
</dbReference>
<dbReference type="InterPro" id="IPR050574">
    <property type="entry name" value="HPF/YfiA_ribosome-assoc"/>
</dbReference>
<dbReference type="Proteomes" id="UP000275394">
    <property type="component" value="Unassembled WGS sequence"/>
</dbReference>
<keyword evidence="7" id="KW-1185">Reference proteome</keyword>
<proteinExistence type="inferred from homology"/>
<dbReference type="PANTHER" id="PTHR33231">
    <property type="entry name" value="30S RIBOSOMAL PROTEIN"/>
    <property type="match status" value="1"/>
</dbReference>
<dbReference type="InterPro" id="IPR003489">
    <property type="entry name" value="RHF/RaiA"/>
</dbReference>
<dbReference type="SUPFAM" id="SSF69754">
    <property type="entry name" value="Ribosome binding protein Y (YfiA homologue)"/>
    <property type="match status" value="1"/>
</dbReference>
<gene>
    <name evidence="6" type="ORF">EDC56_0022</name>
</gene>
<dbReference type="AlphaFoldDB" id="A0A3N2E3F0"/>
<dbReference type="Pfam" id="PF02482">
    <property type="entry name" value="Ribosomal_S30AE"/>
    <property type="match status" value="1"/>
</dbReference>
<dbReference type="FunFam" id="3.30.160.100:FF:000001">
    <property type="entry name" value="Ribosome hibernation promoting factor"/>
    <property type="match status" value="1"/>
</dbReference>
<dbReference type="CDD" id="cd00552">
    <property type="entry name" value="RaiA"/>
    <property type="match status" value="1"/>
</dbReference>
<evidence type="ECO:0000256" key="1">
    <source>
        <dbReference type="ARBA" id="ARBA00022845"/>
    </source>
</evidence>
<dbReference type="OrthoDB" id="9795119at2"/>
<dbReference type="GO" id="GO:0045900">
    <property type="term" value="P:negative regulation of translational elongation"/>
    <property type="evidence" value="ECO:0007669"/>
    <property type="project" value="TreeGrafter"/>
</dbReference>
<keyword evidence="1" id="KW-0810">Translation regulation</keyword>
<evidence type="ECO:0000256" key="5">
    <source>
        <dbReference type="ARBA" id="ARBA00041319"/>
    </source>
</evidence>
<dbReference type="InterPro" id="IPR036567">
    <property type="entry name" value="RHF-like"/>
</dbReference>